<comment type="caution">
    <text evidence="2">The sequence shown here is derived from an EMBL/GenBank/DDBJ whole genome shotgun (WGS) entry which is preliminary data.</text>
</comment>
<dbReference type="Proteomes" id="UP001287356">
    <property type="component" value="Unassembled WGS sequence"/>
</dbReference>
<feature type="compositionally biased region" description="Low complexity" evidence="1">
    <location>
        <begin position="398"/>
        <end position="408"/>
    </location>
</feature>
<sequence length="484" mass="53899">MEDPDLTNFLKNSRTAYQNEFRRTTQKHLDSLINNHINDSKNSIIRSIEQEIIKYSDRLATIAETITANVEEFQPADILSDKETLVGRLARSVLRHLQRKYAPESPSTSVPPAITPIEIASDPSESESSTRQPSTSTVDGFLIKPEPRQAVRDGKTTKLKLPAHKGRRHERTSFTKSSATLHRPTSRPDTSDLSPRSRKRARQSHEASTTNKTPRSNTAMDEDGQPTEKGSIWCREVEGQDFIFRYPNFGDGWFIIRCDGDQHRSSIDCKFTDHPLKYNRAFSHFRQPVGRHKCHDVDVSGIYSPDEIVRKFGYRVWGDEVTDLWVEQSNNITQASHKLKPAPASKKTTPRSNRASARRPPESNGLMSPSRATGITSPSRAAGGHKKSDLGPARRHAPSLSLSAPSHLLHSEPQIRGGGGGGEREDSTPEAGPSSTAATDHIMPREASPDPFDFEPAEMLPGEYDMLMNRVISDIQPMLATVTV</sequence>
<gene>
    <name evidence="2" type="ORF">B0T24DRAFT_609078</name>
</gene>
<reference evidence="2" key="1">
    <citation type="journal article" date="2023" name="Mol. Phylogenet. Evol.">
        <title>Genome-scale phylogeny and comparative genomics of the fungal order Sordariales.</title>
        <authorList>
            <person name="Hensen N."/>
            <person name="Bonometti L."/>
            <person name="Westerberg I."/>
            <person name="Brannstrom I.O."/>
            <person name="Guillou S."/>
            <person name="Cros-Aarteil S."/>
            <person name="Calhoun S."/>
            <person name="Haridas S."/>
            <person name="Kuo A."/>
            <person name="Mondo S."/>
            <person name="Pangilinan J."/>
            <person name="Riley R."/>
            <person name="LaButti K."/>
            <person name="Andreopoulos B."/>
            <person name="Lipzen A."/>
            <person name="Chen C."/>
            <person name="Yan M."/>
            <person name="Daum C."/>
            <person name="Ng V."/>
            <person name="Clum A."/>
            <person name="Steindorff A."/>
            <person name="Ohm R.A."/>
            <person name="Martin F."/>
            <person name="Silar P."/>
            <person name="Natvig D.O."/>
            <person name="Lalanne C."/>
            <person name="Gautier V."/>
            <person name="Ament-Velasquez S.L."/>
            <person name="Kruys A."/>
            <person name="Hutchinson M.I."/>
            <person name="Powell A.J."/>
            <person name="Barry K."/>
            <person name="Miller A.N."/>
            <person name="Grigoriev I.V."/>
            <person name="Debuchy R."/>
            <person name="Gladieux P."/>
            <person name="Hiltunen Thoren M."/>
            <person name="Johannesson H."/>
        </authorList>
    </citation>
    <scope>NUCLEOTIDE SEQUENCE</scope>
    <source>
        <strain evidence="2">CBS 958.72</strain>
    </source>
</reference>
<feature type="region of interest" description="Disordered" evidence="1">
    <location>
        <begin position="101"/>
        <end position="229"/>
    </location>
</feature>
<feature type="compositionally biased region" description="Basic and acidic residues" evidence="1">
    <location>
        <begin position="145"/>
        <end position="156"/>
    </location>
</feature>
<dbReference type="EMBL" id="JAULSN010000001">
    <property type="protein sequence ID" value="KAK3384601.1"/>
    <property type="molecule type" value="Genomic_DNA"/>
</dbReference>
<organism evidence="2 3">
    <name type="scientific">Lasiosphaeria ovina</name>
    <dbReference type="NCBI Taxonomy" id="92902"/>
    <lineage>
        <taxon>Eukaryota</taxon>
        <taxon>Fungi</taxon>
        <taxon>Dikarya</taxon>
        <taxon>Ascomycota</taxon>
        <taxon>Pezizomycotina</taxon>
        <taxon>Sordariomycetes</taxon>
        <taxon>Sordariomycetidae</taxon>
        <taxon>Sordariales</taxon>
        <taxon>Lasiosphaeriaceae</taxon>
        <taxon>Lasiosphaeria</taxon>
    </lineage>
</organism>
<name>A0AAE0NN43_9PEZI</name>
<feature type="compositionally biased region" description="Polar residues" evidence="1">
    <location>
        <begin position="126"/>
        <end position="138"/>
    </location>
</feature>
<proteinExistence type="predicted"/>
<keyword evidence="3" id="KW-1185">Reference proteome</keyword>
<evidence type="ECO:0000313" key="3">
    <source>
        <dbReference type="Proteomes" id="UP001287356"/>
    </source>
</evidence>
<feature type="compositionally biased region" description="Basic residues" evidence="1">
    <location>
        <begin position="157"/>
        <end position="170"/>
    </location>
</feature>
<feature type="compositionally biased region" description="Polar residues" evidence="1">
    <location>
        <begin position="206"/>
        <end position="219"/>
    </location>
</feature>
<reference evidence="2" key="2">
    <citation type="submission" date="2023-06" db="EMBL/GenBank/DDBJ databases">
        <authorList>
            <consortium name="Lawrence Berkeley National Laboratory"/>
            <person name="Haridas S."/>
            <person name="Hensen N."/>
            <person name="Bonometti L."/>
            <person name="Westerberg I."/>
            <person name="Brannstrom I.O."/>
            <person name="Guillou S."/>
            <person name="Cros-Aarteil S."/>
            <person name="Calhoun S."/>
            <person name="Kuo A."/>
            <person name="Mondo S."/>
            <person name="Pangilinan J."/>
            <person name="Riley R."/>
            <person name="Labutti K."/>
            <person name="Andreopoulos B."/>
            <person name="Lipzen A."/>
            <person name="Chen C."/>
            <person name="Yanf M."/>
            <person name="Daum C."/>
            <person name="Ng V."/>
            <person name="Clum A."/>
            <person name="Steindorff A."/>
            <person name="Ohm R."/>
            <person name="Martin F."/>
            <person name="Silar P."/>
            <person name="Natvig D."/>
            <person name="Lalanne C."/>
            <person name="Gautier V."/>
            <person name="Ament-Velasquez S.L."/>
            <person name="Kruys A."/>
            <person name="Hutchinson M.I."/>
            <person name="Powell A.J."/>
            <person name="Barry K."/>
            <person name="Miller A.N."/>
            <person name="Grigoriev I.V."/>
            <person name="Debuchy R."/>
            <person name="Gladieux P."/>
            <person name="Thoren M.H."/>
            <person name="Johannesson H."/>
        </authorList>
    </citation>
    <scope>NUCLEOTIDE SEQUENCE</scope>
    <source>
        <strain evidence="2">CBS 958.72</strain>
    </source>
</reference>
<evidence type="ECO:0000256" key="1">
    <source>
        <dbReference type="SAM" id="MobiDB-lite"/>
    </source>
</evidence>
<feature type="region of interest" description="Disordered" evidence="1">
    <location>
        <begin position="334"/>
        <end position="457"/>
    </location>
</feature>
<dbReference type="AlphaFoldDB" id="A0AAE0NN43"/>
<evidence type="ECO:0000313" key="2">
    <source>
        <dbReference type="EMBL" id="KAK3384601.1"/>
    </source>
</evidence>
<feature type="compositionally biased region" description="Polar residues" evidence="1">
    <location>
        <begin position="365"/>
        <end position="379"/>
    </location>
</feature>
<protein>
    <submittedName>
        <fullName evidence="2">Uncharacterized protein</fullName>
    </submittedName>
</protein>
<accession>A0AAE0NN43</accession>